<dbReference type="Gene3D" id="3.90.226.10">
    <property type="entry name" value="2-enoyl-CoA Hydratase, Chain A, domain 1"/>
    <property type="match status" value="1"/>
</dbReference>
<dbReference type="Proteomes" id="UP000542210">
    <property type="component" value="Unassembled WGS sequence"/>
</dbReference>
<comment type="caution">
    <text evidence="4">The sequence shown here is derived from an EMBL/GenBank/DDBJ whole genome shotgun (WGS) entry which is preliminary data.</text>
</comment>
<dbReference type="PROSITE" id="PS00166">
    <property type="entry name" value="ENOYL_COA_HYDRATASE"/>
    <property type="match status" value="1"/>
</dbReference>
<dbReference type="InterPro" id="IPR018376">
    <property type="entry name" value="Enoyl-CoA_hyd/isom_CS"/>
</dbReference>
<feature type="region of interest" description="Disordered" evidence="3">
    <location>
        <begin position="243"/>
        <end position="268"/>
    </location>
</feature>
<name>A0A7W7D4X6_9ACTN</name>
<evidence type="ECO:0000256" key="3">
    <source>
        <dbReference type="SAM" id="MobiDB-lite"/>
    </source>
</evidence>
<accession>A0A7W7D4X6</accession>
<dbReference type="InterPro" id="IPR001753">
    <property type="entry name" value="Enoyl-CoA_hydra/iso"/>
</dbReference>
<evidence type="ECO:0000256" key="2">
    <source>
        <dbReference type="RuleBase" id="RU003707"/>
    </source>
</evidence>
<comment type="similarity">
    <text evidence="1 2">Belongs to the enoyl-CoA hydratase/isomerase family.</text>
</comment>
<evidence type="ECO:0000313" key="4">
    <source>
        <dbReference type="EMBL" id="MBB4699380.1"/>
    </source>
</evidence>
<protein>
    <submittedName>
        <fullName evidence="4">Enoyl-CoA hydratase</fullName>
        <ecNumber evidence="4">4.2.1.17</ecNumber>
    </submittedName>
</protein>
<dbReference type="EC" id="4.2.1.17" evidence="4"/>
<dbReference type="GO" id="GO:0006635">
    <property type="term" value="P:fatty acid beta-oxidation"/>
    <property type="evidence" value="ECO:0007669"/>
    <property type="project" value="TreeGrafter"/>
</dbReference>
<evidence type="ECO:0000313" key="5">
    <source>
        <dbReference type="Proteomes" id="UP000542210"/>
    </source>
</evidence>
<evidence type="ECO:0000256" key="1">
    <source>
        <dbReference type="ARBA" id="ARBA00005254"/>
    </source>
</evidence>
<dbReference type="InterPro" id="IPR029045">
    <property type="entry name" value="ClpP/crotonase-like_dom_sf"/>
</dbReference>
<dbReference type="Pfam" id="PF00378">
    <property type="entry name" value="ECH_1"/>
    <property type="match status" value="1"/>
</dbReference>
<dbReference type="EMBL" id="JACHND010000001">
    <property type="protein sequence ID" value="MBB4699380.1"/>
    <property type="molecule type" value="Genomic_DNA"/>
</dbReference>
<dbReference type="PANTHER" id="PTHR11941">
    <property type="entry name" value="ENOYL-COA HYDRATASE-RELATED"/>
    <property type="match status" value="1"/>
</dbReference>
<keyword evidence="4" id="KW-0456">Lyase</keyword>
<sequence>MADNAEVVLCRTDGRVRVIILNRPRVRNALNSEMMRRFHQAVDDAVADPDVGAIVVTGNGSAFSSGADLKEAGTSPRPEDLWGRYSQAIDNDRIYERLSRVPKPVIAAVNGFAVGGGCALAVSCDVVIAADTARFSYPETNHGIAAVTVAVGLSRAVGRLQALDLLLSGRFVEAAEAHAMGMVTRIVPAADLMTEAVGYAQALAEKSPAAIRLTKRVFRAVQELDFDHAFEYARDVSLMTREGMSGGRGAAGSPAGPGNGAVAARPTQ</sequence>
<gene>
    <name evidence="4" type="ORF">BJ982_000924</name>
</gene>
<reference evidence="4 5" key="1">
    <citation type="submission" date="2020-08" db="EMBL/GenBank/DDBJ databases">
        <title>Sequencing the genomes of 1000 actinobacteria strains.</title>
        <authorList>
            <person name="Klenk H.-P."/>
        </authorList>
    </citation>
    <scope>NUCLEOTIDE SEQUENCE [LARGE SCALE GENOMIC DNA]</scope>
    <source>
        <strain evidence="4 5">DSM 45784</strain>
    </source>
</reference>
<feature type="compositionally biased region" description="Gly residues" evidence="3">
    <location>
        <begin position="244"/>
        <end position="259"/>
    </location>
</feature>
<dbReference type="SUPFAM" id="SSF52096">
    <property type="entry name" value="ClpP/crotonase"/>
    <property type="match status" value="1"/>
</dbReference>
<proteinExistence type="inferred from homology"/>
<dbReference type="PANTHER" id="PTHR11941:SF54">
    <property type="entry name" value="ENOYL-COA HYDRATASE, MITOCHONDRIAL"/>
    <property type="match status" value="1"/>
</dbReference>
<dbReference type="RefSeq" id="WP_184876861.1">
    <property type="nucleotide sequence ID" value="NZ_BOOV01000044.1"/>
</dbReference>
<organism evidence="4 5">
    <name type="scientific">Sphaerisporangium siamense</name>
    <dbReference type="NCBI Taxonomy" id="795645"/>
    <lineage>
        <taxon>Bacteria</taxon>
        <taxon>Bacillati</taxon>
        <taxon>Actinomycetota</taxon>
        <taxon>Actinomycetes</taxon>
        <taxon>Streptosporangiales</taxon>
        <taxon>Streptosporangiaceae</taxon>
        <taxon>Sphaerisporangium</taxon>
    </lineage>
</organism>
<dbReference type="AlphaFoldDB" id="A0A7W7D4X6"/>
<dbReference type="GO" id="GO:0004300">
    <property type="term" value="F:enoyl-CoA hydratase activity"/>
    <property type="evidence" value="ECO:0007669"/>
    <property type="project" value="UniProtKB-EC"/>
</dbReference>
<keyword evidence="5" id="KW-1185">Reference proteome</keyword>
<dbReference type="CDD" id="cd06558">
    <property type="entry name" value="crotonase-like"/>
    <property type="match status" value="1"/>
</dbReference>